<protein>
    <submittedName>
        <fullName evidence="1">Uncharacterized protein</fullName>
    </submittedName>
</protein>
<evidence type="ECO:0000313" key="2">
    <source>
        <dbReference type="Proteomes" id="UP001396334"/>
    </source>
</evidence>
<evidence type="ECO:0000313" key="1">
    <source>
        <dbReference type="EMBL" id="KAK9032774.1"/>
    </source>
</evidence>
<reference evidence="1 2" key="1">
    <citation type="journal article" date="2024" name="G3 (Bethesda)">
        <title>Genome assembly of Hibiscus sabdariffa L. provides insights into metabolisms of medicinal natural products.</title>
        <authorList>
            <person name="Kim T."/>
        </authorList>
    </citation>
    <scope>NUCLEOTIDE SEQUENCE [LARGE SCALE GENOMIC DNA]</scope>
    <source>
        <strain evidence="1">TK-2024</strain>
        <tissue evidence="1">Old leaves</tissue>
    </source>
</reference>
<proteinExistence type="predicted"/>
<keyword evidence="2" id="KW-1185">Reference proteome</keyword>
<name>A0ABR2T5U1_9ROSI</name>
<sequence length="156" mass="17779">MTTNNGEAKDAHTEARRQKDIVVRNATKTQKVKVELEDKAKALVNNELEVCKFRLEKERAKVIGIHDYQCLIRFDSFTNRGLGFGPFYPYIMKWLDFQEAIKLYVVDPSYDNLVLGLKAIYSSTIRVEYPLSGLITEHTLDATIIANKPPDDPSLS</sequence>
<dbReference type="Proteomes" id="UP001396334">
    <property type="component" value="Unassembled WGS sequence"/>
</dbReference>
<comment type="caution">
    <text evidence="1">The sequence shown here is derived from an EMBL/GenBank/DDBJ whole genome shotgun (WGS) entry which is preliminary data.</text>
</comment>
<accession>A0ABR2T5U1</accession>
<organism evidence="1 2">
    <name type="scientific">Hibiscus sabdariffa</name>
    <name type="common">roselle</name>
    <dbReference type="NCBI Taxonomy" id="183260"/>
    <lineage>
        <taxon>Eukaryota</taxon>
        <taxon>Viridiplantae</taxon>
        <taxon>Streptophyta</taxon>
        <taxon>Embryophyta</taxon>
        <taxon>Tracheophyta</taxon>
        <taxon>Spermatophyta</taxon>
        <taxon>Magnoliopsida</taxon>
        <taxon>eudicotyledons</taxon>
        <taxon>Gunneridae</taxon>
        <taxon>Pentapetalae</taxon>
        <taxon>rosids</taxon>
        <taxon>malvids</taxon>
        <taxon>Malvales</taxon>
        <taxon>Malvaceae</taxon>
        <taxon>Malvoideae</taxon>
        <taxon>Hibiscus</taxon>
    </lineage>
</organism>
<dbReference type="EMBL" id="JBBPBN010000009">
    <property type="protein sequence ID" value="KAK9032774.1"/>
    <property type="molecule type" value="Genomic_DNA"/>
</dbReference>
<gene>
    <name evidence="1" type="ORF">V6N11_057028</name>
</gene>